<sequence length="79" mass="8173">MVIMQLGVTRRATDASSVCTGNELCPKSASMISQMGSDSVAGPNYDGGADRFVGKAGCVTSGICVSWPVRMASSKTRPE</sequence>
<protein>
    <submittedName>
        <fullName evidence="1">Uncharacterized protein</fullName>
    </submittedName>
</protein>
<dbReference type="EMBL" id="CAAALY010005367">
    <property type="protein sequence ID" value="VEL09056.1"/>
    <property type="molecule type" value="Genomic_DNA"/>
</dbReference>
<organism evidence="1 2">
    <name type="scientific">Protopolystoma xenopodis</name>
    <dbReference type="NCBI Taxonomy" id="117903"/>
    <lineage>
        <taxon>Eukaryota</taxon>
        <taxon>Metazoa</taxon>
        <taxon>Spiralia</taxon>
        <taxon>Lophotrochozoa</taxon>
        <taxon>Platyhelminthes</taxon>
        <taxon>Monogenea</taxon>
        <taxon>Polyopisthocotylea</taxon>
        <taxon>Polystomatidea</taxon>
        <taxon>Polystomatidae</taxon>
        <taxon>Protopolystoma</taxon>
    </lineage>
</organism>
<accession>A0A448WDH1</accession>
<comment type="caution">
    <text evidence="1">The sequence shown here is derived from an EMBL/GenBank/DDBJ whole genome shotgun (WGS) entry which is preliminary data.</text>
</comment>
<keyword evidence="2" id="KW-1185">Reference proteome</keyword>
<evidence type="ECO:0000313" key="1">
    <source>
        <dbReference type="EMBL" id="VEL09056.1"/>
    </source>
</evidence>
<proteinExistence type="predicted"/>
<dbReference type="Proteomes" id="UP000784294">
    <property type="component" value="Unassembled WGS sequence"/>
</dbReference>
<name>A0A448WDH1_9PLAT</name>
<dbReference type="AlphaFoldDB" id="A0A448WDH1"/>
<reference evidence="1" key="1">
    <citation type="submission" date="2018-11" db="EMBL/GenBank/DDBJ databases">
        <authorList>
            <consortium name="Pathogen Informatics"/>
        </authorList>
    </citation>
    <scope>NUCLEOTIDE SEQUENCE</scope>
</reference>
<evidence type="ECO:0000313" key="2">
    <source>
        <dbReference type="Proteomes" id="UP000784294"/>
    </source>
</evidence>
<gene>
    <name evidence="1" type="ORF">PXEA_LOCUS2496</name>
</gene>